<protein>
    <submittedName>
        <fullName evidence="2">Uncharacterized protein</fullName>
    </submittedName>
</protein>
<evidence type="ECO:0000313" key="2">
    <source>
        <dbReference type="EMBL" id="AWA30351.1"/>
    </source>
</evidence>
<gene>
    <name evidence="2" type="ORF">HYN48_09765</name>
</gene>
<keyword evidence="3" id="KW-1185">Reference proteome</keyword>
<dbReference type="RefSeq" id="WP_108371149.1">
    <property type="nucleotide sequence ID" value="NZ_CP028811.1"/>
</dbReference>
<sequence>MKNLAFILLMAFAGAAGQQHDVVHPFVVYENGKTKSLRHVSVSLVCGNDTISCAKSGGGFRFPTWDKECYIAVQSGARRDWLGPVNFSKIPDNAVITYGFVSDLSNLISIKDEVDLYRVKNSGHTVSIQDRETLKDVSFIIFKSLTHVKDNIYSDRTTGVVSTHRTEK</sequence>
<dbReference type="EMBL" id="CP028811">
    <property type="protein sequence ID" value="AWA30351.1"/>
    <property type="molecule type" value="Genomic_DNA"/>
</dbReference>
<dbReference type="KEGG" id="fmg:HYN48_09765"/>
<reference evidence="2 3" key="1">
    <citation type="submission" date="2018-04" db="EMBL/GenBank/DDBJ databases">
        <title>Genome sequencing of Flavobacterium sp. HYN0048.</title>
        <authorList>
            <person name="Yi H."/>
            <person name="Baek C."/>
        </authorList>
    </citation>
    <scope>NUCLEOTIDE SEQUENCE [LARGE SCALE GENOMIC DNA]</scope>
    <source>
        <strain evidence="2 3">HYN0048</strain>
    </source>
</reference>
<feature type="signal peptide" evidence="1">
    <location>
        <begin position="1"/>
        <end position="15"/>
    </location>
</feature>
<accession>A0A2S0RGV6</accession>
<name>A0A2S0RGV6_9FLAO</name>
<evidence type="ECO:0000256" key="1">
    <source>
        <dbReference type="SAM" id="SignalP"/>
    </source>
</evidence>
<evidence type="ECO:0000313" key="3">
    <source>
        <dbReference type="Proteomes" id="UP000244193"/>
    </source>
</evidence>
<dbReference type="AlphaFoldDB" id="A0A2S0RGV6"/>
<feature type="chain" id="PRO_5015739655" evidence="1">
    <location>
        <begin position="16"/>
        <end position="168"/>
    </location>
</feature>
<organism evidence="2 3">
    <name type="scientific">Flavobacterium magnum</name>
    <dbReference type="NCBI Taxonomy" id="2162713"/>
    <lineage>
        <taxon>Bacteria</taxon>
        <taxon>Pseudomonadati</taxon>
        <taxon>Bacteroidota</taxon>
        <taxon>Flavobacteriia</taxon>
        <taxon>Flavobacteriales</taxon>
        <taxon>Flavobacteriaceae</taxon>
        <taxon>Flavobacterium</taxon>
    </lineage>
</organism>
<dbReference type="Proteomes" id="UP000244193">
    <property type="component" value="Chromosome"/>
</dbReference>
<keyword evidence="1" id="KW-0732">Signal</keyword>
<proteinExistence type="predicted"/>